<evidence type="ECO:0000313" key="3">
    <source>
        <dbReference type="Proteomes" id="UP000183263"/>
    </source>
</evidence>
<proteinExistence type="predicted"/>
<dbReference type="GO" id="GO:0008168">
    <property type="term" value="F:methyltransferase activity"/>
    <property type="evidence" value="ECO:0007669"/>
    <property type="project" value="UniProtKB-KW"/>
</dbReference>
<dbReference type="RefSeq" id="WP_072738852.1">
    <property type="nucleotide sequence ID" value="NZ_CP048813.1"/>
</dbReference>
<feature type="domain" description="PhnB-like" evidence="1">
    <location>
        <begin position="4"/>
        <end position="116"/>
    </location>
</feature>
<keyword evidence="2" id="KW-0489">Methyltransferase</keyword>
<accession>A0A1G8SG53</accession>
<dbReference type="AlphaFoldDB" id="A0A1G8SG53"/>
<dbReference type="Gene3D" id="3.10.180.10">
    <property type="entry name" value="2,3-Dihydroxybiphenyl 1,2-Dioxygenase, domain 1"/>
    <property type="match status" value="1"/>
</dbReference>
<dbReference type="Proteomes" id="UP000183263">
    <property type="component" value="Unassembled WGS sequence"/>
</dbReference>
<dbReference type="Pfam" id="PF06983">
    <property type="entry name" value="3-dmu-9_3-mt"/>
    <property type="match status" value="1"/>
</dbReference>
<keyword evidence="2" id="KW-0808">Transferase</keyword>
<dbReference type="InterPro" id="IPR009725">
    <property type="entry name" value="3_dmu_93_MTrfase"/>
</dbReference>
<dbReference type="PANTHER" id="PTHR33990">
    <property type="entry name" value="PROTEIN YJDN-RELATED"/>
    <property type="match status" value="1"/>
</dbReference>
<protein>
    <submittedName>
        <fullName evidence="2">Glyoxalase superfamily enzyme, possibly 3-demethylubiquinone-9 3-methyltransferase</fullName>
    </submittedName>
</protein>
<dbReference type="InterPro" id="IPR028973">
    <property type="entry name" value="PhnB-like"/>
</dbReference>
<dbReference type="SUPFAM" id="SSF54593">
    <property type="entry name" value="Glyoxalase/Bleomycin resistance protein/Dihydroxybiphenyl dioxygenase"/>
    <property type="match status" value="1"/>
</dbReference>
<sequence>MKPITPCLWFDTQGEEAAKFYTSLFENSRIVDTTYYAAGMPQPEGSVMTVAFELNGQPFTALNGGPDFTFDEAVSFEIPCENQEQVDKFWNAFAEGGEESRCGWIKDRFGVSWQVVPTRLTELFAGPDPAGVQRAVQAMMQMRKLDIAALEKAYAGE</sequence>
<keyword evidence="2" id="KW-0830">Ubiquinone</keyword>
<dbReference type="GO" id="GO:0032259">
    <property type="term" value="P:methylation"/>
    <property type="evidence" value="ECO:0007669"/>
    <property type="project" value="UniProtKB-KW"/>
</dbReference>
<evidence type="ECO:0000313" key="2">
    <source>
        <dbReference type="EMBL" id="SDJ28198.1"/>
    </source>
</evidence>
<organism evidence="2 3">
    <name type="scientific">Rhodococcus triatomae</name>
    <dbReference type="NCBI Taxonomy" id="300028"/>
    <lineage>
        <taxon>Bacteria</taxon>
        <taxon>Bacillati</taxon>
        <taxon>Actinomycetota</taxon>
        <taxon>Actinomycetes</taxon>
        <taxon>Mycobacteriales</taxon>
        <taxon>Nocardiaceae</taxon>
        <taxon>Rhodococcus</taxon>
    </lineage>
</organism>
<dbReference type="OrthoDB" id="9806473at2"/>
<evidence type="ECO:0000259" key="1">
    <source>
        <dbReference type="Pfam" id="PF06983"/>
    </source>
</evidence>
<dbReference type="PANTHER" id="PTHR33990:SF2">
    <property type="entry name" value="PHNB-LIKE DOMAIN-CONTAINING PROTEIN"/>
    <property type="match status" value="1"/>
</dbReference>
<name>A0A1G8SG53_9NOCA</name>
<reference evidence="2 3" key="1">
    <citation type="submission" date="2016-10" db="EMBL/GenBank/DDBJ databases">
        <authorList>
            <person name="de Groot N.N."/>
        </authorList>
    </citation>
    <scope>NUCLEOTIDE SEQUENCE [LARGE SCALE GENOMIC DNA]</scope>
    <source>
        <strain evidence="2 3">DSM 44892</strain>
    </source>
</reference>
<keyword evidence="3" id="KW-1185">Reference proteome</keyword>
<dbReference type="InterPro" id="IPR029068">
    <property type="entry name" value="Glyas_Bleomycin-R_OHBP_Dase"/>
</dbReference>
<dbReference type="PIRSF" id="PIRSF021700">
    <property type="entry name" value="3_dmu_93_MTrfase"/>
    <property type="match status" value="1"/>
</dbReference>
<dbReference type="CDD" id="cd06588">
    <property type="entry name" value="PhnB_like"/>
    <property type="match status" value="1"/>
</dbReference>
<dbReference type="EMBL" id="FNDN01000021">
    <property type="protein sequence ID" value="SDJ28198.1"/>
    <property type="molecule type" value="Genomic_DNA"/>
</dbReference>
<gene>
    <name evidence="2" type="ORF">SAMN05444695_12134</name>
</gene>